<dbReference type="EMBL" id="BGPR01000014">
    <property type="protein sequence ID" value="GBL77951.1"/>
    <property type="molecule type" value="Genomic_DNA"/>
</dbReference>
<dbReference type="PROSITE" id="PS50279">
    <property type="entry name" value="BPTI_KUNITZ_2"/>
    <property type="match status" value="1"/>
</dbReference>
<protein>
    <submittedName>
        <fullName evidence="8">Kunitz-type U1-aranetoxin-Av1a</fullName>
    </submittedName>
</protein>
<name>A0A4Y2ADL7_ARAVE</name>
<keyword evidence="1" id="KW-0646">Protease inhibitor</keyword>
<dbReference type="Gene3D" id="4.10.410.10">
    <property type="entry name" value="Pancreatic trypsin inhibitor Kunitz domain"/>
    <property type="match status" value="1"/>
</dbReference>
<accession>A0A4Y2ADL7</accession>
<dbReference type="PRINTS" id="PR00759">
    <property type="entry name" value="BASICPTASE"/>
</dbReference>
<dbReference type="FunFam" id="4.10.410.10:FF:000015">
    <property type="entry name" value="WAP four-disulfide core domain 6A"/>
    <property type="match status" value="1"/>
</dbReference>
<dbReference type="PANTHER" id="PTHR10083:SF328">
    <property type="entry name" value="TISSUE FACTOR PATHWAY INHIBITOR"/>
    <property type="match status" value="1"/>
</dbReference>
<dbReference type="GO" id="GO:0005615">
    <property type="term" value="C:extracellular space"/>
    <property type="evidence" value="ECO:0007669"/>
    <property type="project" value="TreeGrafter"/>
</dbReference>
<evidence type="ECO:0000256" key="1">
    <source>
        <dbReference type="ARBA" id="ARBA00022690"/>
    </source>
</evidence>
<dbReference type="Pfam" id="PF00014">
    <property type="entry name" value="Kunitz_BPTI"/>
    <property type="match status" value="1"/>
</dbReference>
<dbReference type="InterPro" id="IPR002223">
    <property type="entry name" value="Kunitz_BPTI"/>
</dbReference>
<proteinExistence type="inferred from homology"/>
<comment type="similarity">
    <text evidence="5">Belongs to the venom Kunitz-type family. 03 (sub-Kunitz) subfamily.</text>
</comment>
<sequence>MTRTTPDLAPPAPSFLTTPTRGRLATRDNYIKCPLRCPVWKASSMAKLLCTLFLAGFVFLANAYSTDPPNPPDIENVFDGIPSIFNPVNWISNIASFFNPSNWVSNIPSILNPVNWVKKIIDINNPFTYIPDFLNPFHYFPKLNPIKWIPGWIPGLGKDRCLLPKVIGPCKASLTRYYYDKDTKACVEFLYGGCRGNRNNFKQKDECEKACRDH</sequence>
<keyword evidence="4" id="KW-1015">Disulfide bond</keyword>
<dbReference type="AlphaFoldDB" id="A0A4Y2ADL7"/>
<dbReference type="SUPFAM" id="SSF57362">
    <property type="entry name" value="BPTI-like"/>
    <property type="match status" value="1"/>
</dbReference>
<dbReference type="PROSITE" id="PS00280">
    <property type="entry name" value="BPTI_KUNITZ_1"/>
    <property type="match status" value="1"/>
</dbReference>
<evidence type="ECO:0000256" key="5">
    <source>
        <dbReference type="ARBA" id="ARBA00038506"/>
    </source>
</evidence>
<keyword evidence="9" id="KW-1185">Reference proteome</keyword>
<evidence type="ECO:0000259" key="7">
    <source>
        <dbReference type="PROSITE" id="PS50279"/>
    </source>
</evidence>
<dbReference type="InterPro" id="IPR020901">
    <property type="entry name" value="Prtase_inh_Kunz-CS"/>
</dbReference>
<comment type="function">
    <text evidence="6">Serine protease inhibitor that inhibits trypsin at a molar ratio of 1:1.</text>
</comment>
<dbReference type="InterPro" id="IPR036880">
    <property type="entry name" value="Kunitz_BPTI_sf"/>
</dbReference>
<feature type="domain" description="BPTI/Kunitz inhibitor" evidence="7">
    <location>
        <begin position="161"/>
        <end position="211"/>
    </location>
</feature>
<keyword evidence="3" id="KW-0722">Serine protease inhibitor</keyword>
<dbReference type="PANTHER" id="PTHR10083">
    <property type="entry name" value="KUNITZ-TYPE PROTEASE INHIBITOR-RELATED"/>
    <property type="match status" value="1"/>
</dbReference>
<evidence type="ECO:0000256" key="2">
    <source>
        <dbReference type="ARBA" id="ARBA00022729"/>
    </source>
</evidence>
<evidence type="ECO:0000256" key="4">
    <source>
        <dbReference type="ARBA" id="ARBA00023157"/>
    </source>
</evidence>
<dbReference type="Proteomes" id="UP000499080">
    <property type="component" value="Unassembled WGS sequence"/>
</dbReference>
<evidence type="ECO:0000256" key="3">
    <source>
        <dbReference type="ARBA" id="ARBA00022900"/>
    </source>
</evidence>
<dbReference type="CDD" id="cd00109">
    <property type="entry name" value="Kunitz-type"/>
    <property type="match status" value="1"/>
</dbReference>
<reference evidence="8 9" key="1">
    <citation type="journal article" date="2019" name="Sci. Rep.">
        <title>Orb-weaving spider Araneus ventricosus genome elucidates the spidroin gene catalogue.</title>
        <authorList>
            <person name="Kono N."/>
            <person name="Nakamura H."/>
            <person name="Ohtoshi R."/>
            <person name="Moran D.A.P."/>
            <person name="Shinohara A."/>
            <person name="Yoshida Y."/>
            <person name="Fujiwara M."/>
            <person name="Mori M."/>
            <person name="Tomita M."/>
            <person name="Arakawa K."/>
        </authorList>
    </citation>
    <scope>NUCLEOTIDE SEQUENCE [LARGE SCALE GENOMIC DNA]</scope>
</reference>
<comment type="caution">
    <text evidence="8">The sequence shown here is derived from an EMBL/GenBank/DDBJ whole genome shotgun (WGS) entry which is preliminary data.</text>
</comment>
<dbReference type="SMART" id="SM00131">
    <property type="entry name" value="KU"/>
    <property type="match status" value="1"/>
</dbReference>
<dbReference type="GO" id="GO:0004867">
    <property type="term" value="F:serine-type endopeptidase inhibitor activity"/>
    <property type="evidence" value="ECO:0007669"/>
    <property type="project" value="UniProtKB-KW"/>
</dbReference>
<keyword evidence="2" id="KW-0732">Signal</keyword>
<evidence type="ECO:0000256" key="6">
    <source>
        <dbReference type="ARBA" id="ARBA00093388"/>
    </source>
</evidence>
<gene>
    <name evidence="8" type="primary">VKT1_1</name>
    <name evidence="8" type="ORF">AVEN_143278_1</name>
</gene>
<evidence type="ECO:0000313" key="8">
    <source>
        <dbReference type="EMBL" id="GBL77951.1"/>
    </source>
</evidence>
<evidence type="ECO:0000313" key="9">
    <source>
        <dbReference type="Proteomes" id="UP000499080"/>
    </source>
</evidence>
<organism evidence="8 9">
    <name type="scientific">Araneus ventricosus</name>
    <name type="common">Orbweaver spider</name>
    <name type="synonym">Epeira ventricosa</name>
    <dbReference type="NCBI Taxonomy" id="182803"/>
    <lineage>
        <taxon>Eukaryota</taxon>
        <taxon>Metazoa</taxon>
        <taxon>Ecdysozoa</taxon>
        <taxon>Arthropoda</taxon>
        <taxon>Chelicerata</taxon>
        <taxon>Arachnida</taxon>
        <taxon>Araneae</taxon>
        <taxon>Araneomorphae</taxon>
        <taxon>Entelegynae</taxon>
        <taxon>Araneoidea</taxon>
        <taxon>Araneidae</taxon>
        <taxon>Araneus</taxon>
    </lineage>
</organism>
<dbReference type="InterPro" id="IPR050098">
    <property type="entry name" value="TFPI/VKTCI-like"/>
</dbReference>
<dbReference type="OrthoDB" id="6494754at2759"/>